<dbReference type="PANTHER" id="PTHR34753:SF1">
    <property type="entry name" value="TELOMERASE RNA COMPONENT INTERACTING RNASE"/>
    <property type="match status" value="1"/>
</dbReference>
<dbReference type="AlphaFoldDB" id="A0A8I6S7U3"/>
<keyword evidence="3" id="KW-1185">Reference proteome</keyword>
<protein>
    <recommendedName>
        <fullName evidence="4">Telomerase RNA component interacting RNase</fullName>
    </recommendedName>
</protein>
<evidence type="ECO:0000313" key="2">
    <source>
        <dbReference type="EnsemblMetazoa" id="XP_014257513.1"/>
    </source>
</evidence>
<dbReference type="RefSeq" id="XP_014257514.1">
    <property type="nucleotide sequence ID" value="XM_014402028.2"/>
</dbReference>
<dbReference type="GO" id="GO:0008408">
    <property type="term" value="F:3'-5' exonuclease activity"/>
    <property type="evidence" value="ECO:0007669"/>
    <property type="project" value="InterPro"/>
</dbReference>
<organism evidence="2 3">
    <name type="scientific">Cimex lectularius</name>
    <name type="common">Bed bug</name>
    <name type="synonym">Acanthia lectularia</name>
    <dbReference type="NCBI Taxonomy" id="79782"/>
    <lineage>
        <taxon>Eukaryota</taxon>
        <taxon>Metazoa</taxon>
        <taxon>Ecdysozoa</taxon>
        <taxon>Arthropoda</taxon>
        <taxon>Hexapoda</taxon>
        <taxon>Insecta</taxon>
        <taxon>Pterygota</taxon>
        <taxon>Neoptera</taxon>
        <taxon>Paraneoptera</taxon>
        <taxon>Hemiptera</taxon>
        <taxon>Heteroptera</taxon>
        <taxon>Panheteroptera</taxon>
        <taxon>Cimicomorpha</taxon>
        <taxon>Cimicidae</taxon>
        <taxon>Cimex</taxon>
    </lineage>
</organism>
<dbReference type="EnsemblMetazoa" id="XM_024230701.1">
    <property type="protein sequence ID" value="XP_024086469.1"/>
    <property type="gene ID" value="LOC106671155"/>
</dbReference>
<sequence length="135" mass="15134">MVYRSSKADEEEEERESPSSKTPHNVFRNDGSFLEMFKKMQEKQQKDKEEVEAEKSAASSSNTSAATALGPLKHPFVGKRRGGRVLPTGKVKKAKVEADSDEPAPKDAWSVYLAEVKRYKETTCEEDGKTRPLVK</sequence>
<name>A0A8I6S7U3_CIMLE</name>
<dbReference type="EnsemblMetazoa" id="XM_014402028.2">
    <property type="protein sequence ID" value="XP_014257514.1"/>
    <property type="gene ID" value="LOC106671155"/>
</dbReference>
<dbReference type="OrthoDB" id="5983145at2759"/>
<feature type="region of interest" description="Disordered" evidence="1">
    <location>
        <begin position="1"/>
        <end position="105"/>
    </location>
</feature>
<dbReference type="EnsemblMetazoa" id="XM_014402027.2">
    <property type="protein sequence ID" value="XP_014257513.1"/>
    <property type="gene ID" value="LOC106671155"/>
</dbReference>
<dbReference type="RefSeq" id="XP_014257513.1">
    <property type="nucleotide sequence ID" value="XM_014402027.2"/>
</dbReference>
<dbReference type="InterPro" id="IPR038838">
    <property type="entry name" value="TRIR"/>
</dbReference>
<evidence type="ECO:0000313" key="3">
    <source>
        <dbReference type="Proteomes" id="UP000494040"/>
    </source>
</evidence>
<dbReference type="RefSeq" id="XP_024086469.1">
    <property type="nucleotide sequence ID" value="XM_024230701.1"/>
</dbReference>
<reference evidence="2" key="1">
    <citation type="submission" date="2022-01" db="UniProtKB">
        <authorList>
            <consortium name="EnsemblMetazoa"/>
        </authorList>
    </citation>
    <scope>IDENTIFICATION</scope>
</reference>
<dbReference type="PANTHER" id="PTHR34753">
    <property type="entry name" value="TELOMERASE RNA COMPONENT INTERACTING RNASE"/>
    <property type="match status" value="1"/>
</dbReference>
<dbReference type="GeneID" id="106671155"/>
<dbReference type="GO" id="GO:0008409">
    <property type="term" value="F:5'-3' exonuclease activity"/>
    <property type="evidence" value="ECO:0007669"/>
    <property type="project" value="InterPro"/>
</dbReference>
<feature type="compositionally biased region" description="Low complexity" evidence="1">
    <location>
        <begin position="56"/>
        <end position="68"/>
    </location>
</feature>
<accession>A0A8I6S7U3</accession>
<dbReference type="Proteomes" id="UP000494040">
    <property type="component" value="Unassembled WGS sequence"/>
</dbReference>
<proteinExistence type="predicted"/>
<evidence type="ECO:0008006" key="4">
    <source>
        <dbReference type="Google" id="ProtNLM"/>
    </source>
</evidence>
<feature type="compositionally biased region" description="Basic and acidic residues" evidence="1">
    <location>
        <begin position="36"/>
        <end position="55"/>
    </location>
</feature>
<evidence type="ECO:0000256" key="1">
    <source>
        <dbReference type="SAM" id="MobiDB-lite"/>
    </source>
</evidence>